<dbReference type="Proteomes" id="UP000245252">
    <property type="component" value="Unassembled WGS sequence"/>
</dbReference>
<name>A0A2U2DWP0_9HYPH</name>
<organism evidence="1 2">
    <name type="scientific">Metarhizobium album</name>
    <dbReference type="NCBI Taxonomy" id="2182425"/>
    <lineage>
        <taxon>Bacteria</taxon>
        <taxon>Pseudomonadati</taxon>
        <taxon>Pseudomonadota</taxon>
        <taxon>Alphaproteobacteria</taxon>
        <taxon>Hyphomicrobiales</taxon>
        <taxon>Rhizobiaceae</taxon>
        <taxon>Metarhizobium</taxon>
    </lineage>
</organism>
<keyword evidence="2" id="KW-1185">Reference proteome</keyword>
<proteinExistence type="predicted"/>
<dbReference type="EMBL" id="QFBC01000001">
    <property type="protein sequence ID" value="PWE57721.1"/>
    <property type="molecule type" value="Genomic_DNA"/>
</dbReference>
<evidence type="ECO:0000313" key="2">
    <source>
        <dbReference type="Proteomes" id="UP000245252"/>
    </source>
</evidence>
<dbReference type="AlphaFoldDB" id="A0A2U2DWP0"/>
<accession>A0A2U2DWP0</accession>
<dbReference type="OrthoDB" id="8111543at2"/>
<dbReference type="SUPFAM" id="SSF53448">
    <property type="entry name" value="Nucleotide-diphospho-sugar transferases"/>
    <property type="match status" value="1"/>
</dbReference>
<dbReference type="InterPro" id="IPR029044">
    <property type="entry name" value="Nucleotide-diphossugar_trans"/>
</dbReference>
<evidence type="ECO:0008006" key="3">
    <source>
        <dbReference type="Google" id="ProtNLM"/>
    </source>
</evidence>
<dbReference type="RefSeq" id="WP_109456238.1">
    <property type="nucleotide sequence ID" value="NZ_QFBC01000001.1"/>
</dbReference>
<reference evidence="1 2" key="1">
    <citation type="submission" date="2018-05" db="EMBL/GenBank/DDBJ databases">
        <title>The draft genome of strain NS-104.</title>
        <authorList>
            <person name="Hang P."/>
            <person name="Jiang J."/>
        </authorList>
    </citation>
    <scope>NUCLEOTIDE SEQUENCE [LARGE SCALE GENOMIC DNA]</scope>
    <source>
        <strain evidence="1 2">NS-104</strain>
    </source>
</reference>
<evidence type="ECO:0000313" key="1">
    <source>
        <dbReference type="EMBL" id="PWE57721.1"/>
    </source>
</evidence>
<protein>
    <recommendedName>
        <fullName evidence="3">Glycosyltransferase 2-like domain-containing protein</fullName>
    </recommendedName>
</protein>
<gene>
    <name evidence="1" type="ORF">DEM27_00480</name>
</gene>
<sequence length="389" mass="42457">MTKLSICIPVEPGNPAPVRLATELLHNAASDIEIIVAPYGDTCADADELYALAEKDARLRILPAAPLGISAANLWLGTVAAMAGEWVTVVRPNDILDPDVALFIAYAEEAVPGLDAYGWNSFQIDAAAPRHISACVAIPIQHHTLEISKDDMLETFFQWKDSSNVPKMPFGIYHAAIKRSLLETVLANSGERSWLTAYPQYEWSARVLLYAAKLGFSSRPLSASDVRPYQPVEAPSAVEGFPFNSSIGVTAAIAETQARVLHDLNIEWSGFNDNFIRACMLDCMFVHDETAFEEKAQAYYAAICDLEGGRLAPSFRPPYLPEPQADPRRGLHGRVLLVNRFIGNAVTAEEFFKLVRTMLTPVHLVKDVLDELPVSTVAANIALSGSHAA</sequence>
<comment type="caution">
    <text evidence="1">The sequence shown here is derived from an EMBL/GenBank/DDBJ whole genome shotgun (WGS) entry which is preliminary data.</text>
</comment>